<dbReference type="CDD" id="cd05374">
    <property type="entry name" value="17beta-HSD-like_SDR_c"/>
    <property type="match status" value="1"/>
</dbReference>
<dbReference type="PRINTS" id="PR00080">
    <property type="entry name" value="SDRFAMILY"/>
</dbReference>
<keyword evidence="2" id="KW-0560">Oxidoreductase</keyword>
<comment type="caution">
    <text evidence="4">The sequence shown here is derived from an EMBL/GenBank/DDBJ whole genome shotgun (WGS) entry which is preliminary data.</text>
</comment>
<sequence>MASTESDTPVWFITGCSTGFGRELARLVLERGWRVVATARKPDTLKDLVAGHDGRGLAVALDVTDQAQVDGAVRAAEQAFGRIDVLVNNAGYGYLSAVEEGEDAEIRAMFDTNVFGLAAVTRAVLPGMRARRSGCIVNISSQGGMIGFPGSGYYAATKFAVEGLSESLSKEVGPIGLRVLIVEPGPFRTDWAGRSLKQSATFIDDYEATAGSRRKQISGYSGKQPGDPVRAADAIIKAVQSDNPPLRLVLGRMAFEGVTGKLRTTLEEVEAWKDTSLGADFPDA</sequence>
<dbReference type="PANTHER" id="PTHR43976">
    <property type="entry name" value="SHORT CHAIN DEHYDROGENASE"/>
    <property type="match status" value="1"/>
</dbReference>
<dbReference type="InterPro" id="IPR002347">
    <property type="entry name" value="SDR_fam"/>
</dbReference>
<dbReference type="PRINTS" id="PR00081">
    <property type="entry name" value="GDHRDH"/>
</dbReference>
<comment type="similarity">
    <text evidence="1 3">Belongs to the short-chain dehydrogenases/reductases (SDR) family.</text>
</comment>
<evidence type="ECO:0000313" key="4">
    <source>
        <dbReference type="EMBL" id="MBP2295493.1"/>
    </source>
</evidence>
<evidence type="ECO:0000256" key="2">
    <source>
        <dbReference type="ARBA" id="ARBA00023002"/>
    </source>
</evidence>
<dbReference type="RefSeq" id="WP_209770016.1">
    <property type="nucleotide sequence ID" value="NZ_JAGINP010000022.1"/>
</dbReference>
<dbReference type="InterPro" id="IPR051911">
    <property type="entry name" value="SDR_oxidoreductase"/>
</dbReference>
<dbReference type="EMBL" id="JAGINP010000022">
    <property type="protein sequence ID" value="MBP2295493.1"/>
    <property type="molecule type" value="Genomic_DNA"/>
</dbReference>
<accession>A0ABS4STR1</accession>
<name>A0ABS4STR1_9PROT</name>
<dbReference type="PROSITE" id="PS00061">
    <property type="entry name" value="ADH_SHORT"/>
    <property type="match status" value="1"/>
</dbReference>
<proteinExistence type="inferred from homology"/>
<evidence type="ECO:0000313" key="5">
    <source>
        <dbReference type="Proteomes" id="UP000781958"/>
    </source>
</evidence>
<evidence type="ECO:0000256" key="3">
    <source>
        <dbReference type="RuleBase" id="RU000363"/>
    </source>
</evidence>
<reference evidence="4 5" key="1">
    <citation type="submission" date="2021-03" db="EMBL/GenBank/DDBJ databases">
        <title>Genomic Encyclopedia of Type Strains, Phase III (KMG-III): the genomes of soil and plant-associated and newly described type strains.</title>
        <authorList>
            <person name="Whitman W."/>
        </authorList>
    </citation>
    <scope>NUCLEOTIDE SEQUENCE [LARGE SCALE GENOMIC DNA]</scope>
    <source>
        <strain evidence="4 5">IMMIB AFH-6</strain>
    </source>
</reference>
<keyword evidence="5" id="KW-1185">Reference proteome</keyword>
<dbReference type="Proteomes" id="UP000781958">
    <property type="component" value="Unassembled WGS sequence"/>
</dbReference>
<dbReference type="NCBIfam" id="NF006114">
    <property type="entry name" value="PRK08263.1"/>
    <property type="match status" value="1"/>
</dbReference>
<organism evidence="4 5">
    <name type="scientific">Azospirillum rugosum</name>
    <dbReference type="NCBI Taxonomy" id="416170"/>
    <lineage>
        <taxon>Bacteria</taxon>
        <taxon>Pseudomonadati</taxon>
        <taxon>Pseudomonadota</taxon>
        <taxon>Alphaproteobacteria</taxon>
        <taxon>Rhodospirillales</taxon>
        <taxon>Azospirillaceae</taxon>
        <taxon>Azospirillum</taxon>
    </lineage>
</organism>
<evidence type="ECO:0000256" key="1">
    <source>
        <dbReference type="ARBA" id="ARBA00006484"/>
    </source>
</evidence>
<dbReference type="SUPFAM" id="SSF51735">
    <property type="entry name" value="NAD(P)-binding Rossmann-fold domains"/>
    <property type="match status" value="1"/>
</dbReference>
<dbReference type="NCBIfam" id="NF004824">
    <property type="entry name" value="PRK06180.1"/>
    <property type="match status" value="1"/>
</dbReference>
<dbReference type="InterPro" id="IPR036291">
    <property type="entry name" value="NAD(P)-bd_dom_sf"/>
</dbReference>
<dbReference type="InterPro" id="IPR020904">
    <property type="entry name" value="Sc_DH/Rdtase_CS"/>
</dbReference>
<dbReference type="Pfam" id="PF00106">
    <property type="entry name" value="adh_short"/>
    <property type="match status" value="1"/>
</dbReference>
<dbReference type="Gene3D" id="3.40.50.720">
    <property type="entry name" value="NAD(P)-binding Rossmann-like Domain"/>
    <property type="match status" value="1"/>
</dbReference>
<protein>
    <submittedName>
        <fullName evidence="4">NAD(P)-dependent dehydrogenase (Short-subunit alcohol dehydrogenase family)</fullName>
    </submittedName>
</protein>
<dbReference type="PANTHER" id="PTHR43976:SF16">
    <property type="entry name" value="SHORT-CHAIN DEHYDROGENASE_REDUCTASE FAMILY PROTEIN"/>
    <property type="match status" value="1"/>
</dbReference>
<gene>
    <name evidence="4" type="ORF">J2851_005303</name>
</gene>